<protein>
    <submittedName>
        <fullName evidence="1">Uncharacterized protein</fullName>
    </submittedName>
</protein>
<reference evidence="1 2" key="1">
    <citation type="submission" date="2019-12" db="EMBL/GenBank/DDBJ databases">
        <title>The draft genomic sequence of strain Chitinophaga oryziterrae JCM 16595.</title>
        <authorList>
            <person name="Zhang X."/>
        </authorList>
    </citation>
    <scope>NUCLEOTIDE SEQUENCE [LARGE SCALE GENOMIC DNA]</scope>
    <source>
        <strain evidence="1 2">JCM 16595</strain>
    </source>
</reference>
<comment type="caution">
    <text evidence="1">The sequence shown here is derived from an EMBL/GenBank/DDBJ whole genome shotgun (WGS) entry which is preliminary data.</text>
</comment>
<accession>A0A6N8JD98</accession>
<dbReference type="RefSeq" id="WP_157301792.1">
    <property type="nucleotide sequence ID" value="NZ_BAAAZB010000004.1"/>
</dbReference>
<dbReference type="EMBL" id="WRXO01000006">
    <property type="protein sequence ID" value="MVT43190.1"/>
    <property type="molecule type" value="Genomic_DNA"/>
</dbReference>
<keyword evidence="2" id="KW-1185">Reference proteome</keyword>
<proteinExistence type="predicted"/>
<gene>
    <name evidence="1" type="ORF">GO495_21515</name>
</gene>
<dbReference type="AlphaFoldDB" id="A0A6N8JD98"/>
<evidence type="ECO:0000313" key="1">
    <source>
        <dbReference type="EMBL" id="MVT43190.1"/>
    </source>
</evidence>
<evidence type="ECO:0000313" key="2">
    <source>
        <dbReference type="Proteomes" id="UP000468388"/>
    </source>
</evidence>
<dbReference type="Proteomes" id="UP000468388">
    <property type="component" value="Unassembled WGS sequence"/>
</dbReference>
<organism evidence="1 2">
    <name type="scientific">Chitinophaga oryziterrae</name>
    <dbReference type="NCBI Taxonomy" id="1031224"/>
    <lineage>
        <taxon>Bacteria</taxon>
        <taxon>Pseudomonadati</taxon>
        <taxon>Bacteroidota</taxon>
        <taxon>Chitinophagia</taxon>
        <taxon>Chitinophagales</taxon>
        <taxon>Chitinophagaceae</taxon>
        <taxon>Chitinophaga</taxon>
    </lineage>
</organism>
<sequence length="57" mass="6986">MTLPALKQDLIDSWMTAYDEYATRKEMKDTSVKMVYVKTVYHQANERFLYLLLYRRF</sequence>
<name>A0A6N8JD98_9BACT</name>